<keyword evidence="5" id="KW-1185">Reference proteome</keyword>
<dbReference type="PANTHER" id="PTHR32089:SF112">
    <property type="entry name" value="LYSOZYME-LIKE PROTEIN-RELATED"/>
    <property type="match status" value="1"/>
</dbReference>
<sequence length="491" mass="54670">MNRRIKIINSVIAEFMEGNYSSNLEGIERTGIIKKTTDLLSSLRKGLIKDIFENQVVSSQITSVTQQLSFTMEETSCCANQLTNETNDLSQLNSTSYEKVKSTADEMKEVLSLFENIKNASSKISSTSDESKHIISKGLKEILEIVAAIKEIKSSTDKTVSSIEELKQISKQISIILDTVNDIATQTNLLSLNASIEAARAGEHGRGFSVVANEIRTLAESSQNSVSEISKLIDKIENQMEIVVNDMGPNKKNVEKSVQLSQNIEEILNKIKKSFNNVFSMTEGMTNIVDKEYKAIDHINNEFFVLEKNFDEMNNSVNKVYAAVTEQTSSIKDLDKMKDLLTNASKIMTAVSEKVDGDIIDSNKENINTQCNETIKLIENELLSNYKLAELSEITHKKILDECLSNYSYIEAIWTNDIKGKFIYSNPNAGIANANVRQWFKESSKGKNFVSQIYISAITSSPCVTVSLPIFTSEHKLVGVIGADLKVEVDI</sequence>
<dbReference type="PANTHER" id="PTHR32089">
    <property type="entry name" value="METHYL-ACCEPTING CHEMOTAXIS PROTEIN MCPB"/>
    <property type="match status" value="1"/>
</dbReference>
<gene>
    <name evidence="4" type="ORF">I6U48_15350</name>
</gene>
<dbReference type="GO" id="GO:0016020">
    <property type="term" value="C:membrane"/>
    <property type="evidence" value="ECO:0007669"/>
    <property type="project" value="InterPro"/>
</dbReference>
<evidence type="ECO:0000256" key="1">
    <source>
        <dbReference type="ARBA" id="ARBA00023224"/>
    </source>
</evidence>
<dbReference type="InterPro" id="IPR004089">
    <property type="entry name" value="MCPsignal_dom"/>
</dbReference>
<dbReference type="Pfam" id="PF22673">
    <property type="entry name" value="MCP-like_PDC_1"/>
    <property type="match status" value="1"/>
</dbReference>
<evidence type="ECO:0000313" key="4">
    <source>
        <dbReference type="EMBL" id="MBV7274280.1"/>
    </source>
</evidence>
<proteinExistence type="predicted"/>
<evidence type="ECO:0000259" key="3">
    <source>
        <dbReference type="PROSITE" id="PS50111"/>
    </source>
</evidence>
<comment type="caution">
    <text evidence="4">The sequence shown here is derived from an EMBL/GenBank/DDBJ whole genome shotgun (WGS) entry which is preliminary data.</text>
</comment>
<dbReference type="EMBL" id="JAEEGC010000072">
    <property type="protein sequence ID" value="MBV7274280.1"/>
    <property type="molecule type" value="Genomic_DNA"/>
</dbReference>
<dbReference type="PROSITE" id="PS50111">
    <property type="entry name" value="CHEMOTAXIS_TRANSDUC_2"/>
    <property type="match status" value="1"/>
</dbReference>
<dbReference type="AlphaFoldDB" id="A0A949WRQ0"/>
<organism evidence="4 5">
    <name type="scientific">Clostridium thailandense</name>
    <dbReference type="NCBI Taxonomy" id="2794346"/>
    <lineage>
        <taxon>Bacteria</taxon>
        <taxon>Bacillati</taxon>
        <taxon>Bacillota</taxon>
        <taxon>Clostridia</taxon>
        <taxon>Eubacteriales</taxon>
        <taxon>Clostridiaceae</taxon>
        <taxon>Clostridium</taxon>
    </lineage>
</organism>
<evidence type="ECO:0000313" key="5">
    <source>
        <dbReference type="Proteomes" id="UP000694308"/>
    </source>
</evidence>
<protein>
    <submittedName>
        <fullName evidence="4">Chemotaxis protein</fullName>
    </submittedName>
</protein>
<dbReference type="Pfam" id="PF00015">
    <property type="entry name" value="MCPsignal"/>
    <property type="match status" value="1"/>
</dbReference>
<dbReference type="Proteomes" id="UP000694308">
    <property type="component" value="Unassembled WGS sequence"/>
</dbReference>
<dbReference type="CDD" id="cd18773">
    <property type="entry name" value="PDC1_HK_sensor"/>
    <property type="match status" value="1"/>
</dbReference>
<dbReference type="SMART" id="SM00283">
    <property type="entry name" value="MA"/>
    <property type="match status" value="1"/>
</dbReference>
<keyword evidence="1 2" id="KW-0807">Transducer</keyword>
<reference evidence="4" key="1">
    <citation type="submission" date="2020-12" db="EMBL/GenBank/DDBJ databases">
        <title>Clostridium thailandense sp. nov., a novel acetogenic bacterium isolated from peat land soil in Thailand.</title>
        <authorList>
            <person name="Chaikitkaew S."/>
            <person name="Birkeland N.K."/>
        </authorList>
    </citation>
    <scope>NUCLEOTIDE SEQUENCE</scope>
    <source>
        <strain evidence="4">PL3</strain>
    </source>
</reference>
<feature type="domain" description="Methyl-accepting transducer" evidence="3">
    <location>
        <begin position="71"/>
        <end position="307"/>
    </location>
</feature>
<name>A0A949WRQ0_9CLOT</name>
<dbReference type="GO" id="GO:0007165">
    <property type="term" value="P:signal transduction"/>
    <property type="evidence" value="ECO:0007669"/>
    <property type="project" value="UniProtKB-KW"/>
</dbReference>
<accession>A0A949WRQ0</accession>
<evidence type="ECO:0000256" key="2">
    <source>
        <dbReference type="PROSITE-ProRule" id="PRU00284"/>
    </source>
</evidence>